<feature type="domain" description="DUF4130" evidence="1">
    <location>
        <begin position="84"/>
        <end position="240"/>
    </location>
</feature>
<organism evidence="2 3">
    <name type="scientific">Thermoclostridium caenicola</name>
    <dbReference type="NCBI Taxonomy" id="659425"/>
    <lineage>
        <taxon>Bacteria</taxon>
        <taxon>Bacillati</taxon>
        <taxon>Bacillota</taxon>
        <taxon>Clostridia</taxon>
        <taxon>Eubacteriales</taxon>
        <taxon>Oscillospiraceae</taxon>
        <taxon>Thermoclostridium</taxon>
    </lineage>
</organism>
<dbReference type="Proteomes" id="UP000324781">
    <property type="component" value="Unassembled WGS sequence"/>
</dbReference>
<dbReference type="NCBIfam" id="TIGR03915">
    <property type="entry name" value="SAM_7_link_chp"/>
    <property type="match status" value="1"/>
</dbReference>
<dbReference type="RefSeq" id="WP_149678571.1">
    <property type="nucleotide sequence ID" value="NZ_FQZP01000019.1"/>
</dbReference>
<protein>
    <submittedName>
        <fullName evidence="2">Probable DNA metabolism protein</fullName>
    </submittedName>
</protein>
<evidence type="ECO:0000259" key="1">
    <source>
        <dbReference type="Pfam" id="PF13566"/>
    </source>
</evidence>
<name>A0A1M6FSQ9_9FIRM</name>
<evidence type="ECO:0000313" key="2">
    <source>
        <dbReference type="EMBL" id="SHJ00721.1"/>
    </source>
</evidence>
<keyword evidence="3" id="KW-1185">Reference proteome</keyword>
<dbReference type="OrthoDB" id="5290748at2"/>
<dbReference type="Pfam" id="PF13566">
    <property type="entry name" value="DUF4130"/>
    <property type="match status" value="1"/>
</dbReference>
<sequence length="243" mass="28139">MIYVTDGSFEGILTAVFEAYSNKEEPDTITLGSDYQLSLGTEIREIATDAEKSDRVWRGIQSRISEKCLEDLYRAYLSEHHQAGLYIYRYVRLGLKLGRKVEGYLQHPDVQAIHDLSRRVASEVHLFLGLLRFRRLKNGIFYACYEPDSNITQLIAGHFAARLSDQPWIIHDKKRDVLALYNGVEVVFATGLPPIAEEACDEEYEALWKQYFKAIAIESRRNPKLQRSFMPARYWKNLAEKQL</sequence>
<gene>
    <name evidence="2" type="ORF">SAMN05444373_101916</name>
</gene>
<dbReference type="InterPro" id="IPR025404">
    <property type="entry name" value="DUF4130"/>
</dbReference>
<dbReference type="EMBL" id="FQZP01000019">
    <property type="protein sequence ID" value="SHJ00721.1"/>
    <property type="molecule type" value="Genomic_DNA"/>
</dbReference>
<proteinExistence type="predicted"/>
<reference evidence="2 3" key="1">
    <citation type="submission" date="2016-11" db="EMBL/GenBank/DDBJ databases">
        <authorList>
            <person name="Varghese N."/>
            <person name="Submissions S."/>
        </authorList>
    </citation>
    <scope>NUCLEOTIDE SEQUENCE [LARGE SCALE GENOMIC DNA]</scope>
    <source>
        <strain evidence="2 3">DSM 19027</strain>
    </source>
</reference>
<dbReference type="InterPro" id="IPR023875">
    <property type="entry name" value="DNA_repair_put"/>
</dbReference>
<evidence type="ECO:0000313" key="3">
    <source>
        <dbReference type="Proteomes" id="UP000324781"/>
    </source>
</evidence>
<accession>A0A1M6FSQ9</accession>
<dbReference type="AlphaFoldDB" id="A0A1M6FSQ9"/>